<keyword evidence="3" id="KW-1185">Reference proteome</keyword>
<feature type="transmembrane region" description="Helical" evidence="1">
    <location>
        <begin position="46"/>
        <end position="69"/>
    </location>
</feature>
<comment type="caution">
    <text evidence="2">The sequence shown here is derived from an EMBL/GenBank/DDBJ whole genome shotgun (WGS) entry which is preliminary data.</text>
</comment>
<proteinExistence type="predicted"/>
<gene>
    <name evidence="2" type="ORF">FPL22_13670</name>
</gene>
<dbReference type="PANTHER" id="PTHR37314:SF4">
    <property type="entry name" value="UPF0700 TRANSMEMBRANE PROTEIN YOAK"/>
    <property type="match status" value="1"/>
</dbReference>
<dbReference type="InterPro" id="IPR010699">
    <property type="entry name" value="DUF1275"/>
</dbReference>
<feature type="transmembrane region" description="Helical" evidence="1">
    <location>
        <begin position="95"/>
        <end position="116"/>
    </location>
</feature>
<feature type="transmembrane region" description="Helical" evidence="1">
    <location>
        <begin position="128"/>
        <end position="147"/>
    </location>
</feature>
<keyword evidence="1" id="KW-0812">Transmembrane</keyword>
<feature type="transmembrane region" description="Helical" evidence="1">
    <location>
        <begin position="208"/>
        <end position="229"/>
    </location>
</feature>
<evidence type="ECO:0000256" key="1">
    <source>
        <dbReference type="SAM" id="Phobius"/>
    </source>
</evidence>
<evidence type="ECO:0000313" key="2">
    <source>
        <dbReference type="EMBL" id="TSJ77146.1"/>
    </source>
</evidence>
<dbReference type="EMBL" id="VMBG01000002">
    <property type="protein sequence ID" value="TSJ77146.1"/>
    <property type="molecule type" value="Genomic_DNA"/>
</dbReference>
<dbReference type="OrthoDB" id="270162at2"/>
<keyword evidence="1" id="KW-0472">Membrane</keyword>
<feature type="transmembrane region" description="Helical" evidence="1">
    <location>
        <begin position="235"/>
        <end position="255"/>
    </location>
</feature>
<reference evidence="2 3" key="1">
    <citation type="submission" date="2019-07" db="EMBL/GenBank/DDBJ databases">
        <title>Description of 53C-WASEF.</title>
        <authorList>
            <person name="Pitt A."/>
            <person name="Hahn M.W."/>
        </authorList>
    </citation>
    <scope>NUCLEOTIDE SEQUENCE [LARGE SCALE GENOMIC DNA]</scope>
    <source>
        <strain evidence="2 3">53C-WASEF</strain>
    </source>
</reference>
<organism evidence="2 3">
    <name type="scientific">Rariglobus hedericola</name>
    <dbReference type="NCBI Taxonomy" id="2597822"/>
    <lineage>
        <taxon>Bacteria</taxon>
        <taxon>Pseudomonadati</taxon>
        <taxon>Verrucomicrobiota</taxon>
        <taxon>Opitutia</taxon>
        <taxon>Opitutales</taxon>
        <taxon>Opitutaceae</taxon>
        <taxon>Rariglobus</taxon>
    </lineage>
</organism>
<dbReference type="Proteomes" id="UP000315648">
    <property type="component" value="Unassembled WGS sequence"/>
</dbReference>
<sequence length="263" mass="27450">MQPEQAGDKPCAGFSSKRTGVGASGLAARLAGVKLEIVLSKPIPPWILAGGFVLTCAAGSINAVGFLGMHHQAISHMSGTVTVLSNELATGQFSLAWYAVMVVLAFFTGSVLSAVIIRQSALKLGRRYGVALMLESVLLIVASRLLAHGDYMGECLAAMACGLQNAMATHYSGAIIRTTHVTGIITDLGIAVGLKFTGEPIEKRRTGLLLVLLAGFFTGGILGSWGYTLLGFDTLLFPAALTGVAGGGYFAYKYFARRGMAES</sequence>
<dbReference type="AlphaFoldDB" id="A0A556QKH6"/>
<feature type="transmembrane region" description="Helical" evidence="1">
    <location>
        <begin position="174"/>
        <end position="196"/>
    </location>
</feature>
<name>A0A556QKH6_9BACT</name>
<dbReference type="PANTHER" id="PTHR37314">
    <property type="entry name" value="SLR0142 PROTEIN"/>
    <property type="match status" value="1"/>
</dbReference>
<evidence type="ECO:0000313" key="3">
    <source>
        <dbReference type="Proteomes" id="UP000315648"/>
    </source>
</evidence>
<protein>
    <submittedName>
        <fullName evidence="2">DUF1275 domain-containing protein</fullName>
    </submittedName>
</protein>
<dbReference type="Pfam" id="PF06912">
    <property type="entry name" value="DUF1275"/>
    <property type="match status" value="1"/>
</dbReference>
<keyword evidence="1" id="KW-1133">Transmembrane helix</keyword>
<accession>A0A556QKH6</accession>